<dbReference type="EMBL" id="KB445812">
    <property type="protein sequence ID" value="EMD32171.1"/>
    <property type="molecule type" value="Genomic_DNA"/>
</dbReference>
<dbReference type="SUPFAM" id="SSF52047">
    <property type="entry name" value="RNI-like"/>
    <property type="match status" value="1"/>
</dbReference>
<sequence length="469" mass="52484">MGLATLLRDIELRSPEDTQWLHSFMFADPTTRFPLLKALRIYNARAVAYDASHIVDILQQCKVLEKLFISPTEKILKMDSRITPTICGLTSLKYLTLEIVGERTFSMFLHLLPPLTSLSVKPDNRFQSRRLFCPPLPHMASTLTSLEFCPSPIFDSDIQYPHVINLALYSDPYTTQCHLDLQALTYAFPNVTTLSLKDCPCAPFVQCLEVDRIDRALLPRSHNISQKCATFGGKLRYLEGPVDLVWALALSSPVQHLVLIIDSTQDLLRVRDTLNEIDTCRLTLKLNSLIPGYDFHATCLRDIAQAIAASSVSHVAICFNAWESGDITSALLITILDALSGSLSIAYMEIDPSAAMKSVRVSEQFCIFNAALEQSLQESLAQQTFTNLPCLRYLLYTTSRNETILWTRNMDEESAAIMAHVTWQESGLFRASEGMNIKVQPGRDGELTDDSDDSGKLCLHTSQTTCLCM</sequence>
<name>M2QZX9_CERS8</name>
<evidence type="ECO:0000313" key="1">
    <source>
        <dbReference type="EMBL" id="EMD32171.1"/>
    </source>
</evidence>
<proteinExistence type="predicted"/>
<keyword evidence="2" id="KW-1185">Reference proteome</keyword>
<dbReference type="InterPro" id="IPR032675">
    <property type="entry name" value="LRR_dom_sf"/>
</dbReference>
<dbReference type="HOGENOM" id="CLU_582656_0_0_1"/>
<evidence type="ECO:0008006" key="3">
    <source>
        <dbReference type="Google" id="ProtNLM"/>
    </source>
</evidence>
<reference evidence="1 2" key="1">
    <citation type="journal article" date="2012" name="Proc. Natl. Acad. Sci. U.S.A.">
        <title>Comparative genomics of Ceriporiopsis subvermispora and Phanerochaete chrysosporium provide insight into selective ligninolysis.</title>
        <authorList>
            <person name="Fernandez-Fueyo E."/>
            <person name="Ruiz-Duenas F.J."/>
            <person name="Ferreira P."/>
            <person name="Floudas D."/>
            <person name="Hibbett D.S."/>
            <person name="Canessa P."/>
            <person name="Larrondo L.F."/>
            <person name="James T.Y."/>
            <person name="Seelenfreund D."/>
            <person name="Lobos S."/>
            <person name="Polanco R."/>
            <person name="Tello M."/>
            <person name="Honda Y."/>
            <person name="Watanabe T."/>
            <person name="Watanabe T."/>
            <person name="Ryu J.S."/>
            <person name="Kubicek C.P."/>
            <person name="Schmoll M."/>
            <person name="Gaskell J."/>
            <person name="Hammel K.E."/>
            <person name="St John F.J."/>
            <person name="Vanden Wymelenberg A."/>
            <person name="Sabat G."/>
            <person name="Splinter BonDurant S."/>
            <person name="Syed K."/>
            <person name="Yadav J.S."/>
            <person name="Doddapaneni H."/>
            <person name="Subramanian V."/>
            <person name="Lavin J.L."/>
            <person name="Oguiza J.A."/>
            <person name="Perez G."/>
            <person name="Pisabarro A.G."/>
            <person name="Ramirez L."/>
            <person name="Santoyo F."/>
            <person name="Master E."/>
            <person name="Coutinho P.M."/>
            <person name="Henrissat B."/>
            <person name="Lombard V."/>
            <person name="Magnuson J.K."/>
            <person name="Kuees U."/>
            <person name="Hori C."/>
            <person name="Igarashi K."/>
            <person name="Samejima M."/>
            <person name="Held B.W."/>
            <person name="Barry K.W."/>
            <person name="LaButti K.M."/>
            <person name="Lapidus A."/>
            <person name="Lindquist E.A."/>
            <person name="Lucas S.M."/>
            <person name="Riley R."/>
            <person name="Salamov A.A."/>
            <person name="Hoffmeister D."/>
            <person name="Schwenk D."/>
            <person name="Hadar Y."/>
            <person name="Yarden O."/>
            <person name="de Vries R.P."/>
            <person name="Wiebenga A."/>
            <person name="Stenlid J."/>
            <person name="Eastwood D."/>
            <person name="Grigoriev I.V."/>
            <person name="Berka R.M."/>
            <person name="Blanchette R.A."/>
            <person name="Kersten P."/>
            <person name="Martinez A.T."/>
            <person name="Vicuna R."/>
            <person name="Cullen D."/>
        </authorList>
    </citation>
    <scope>NUCLEOTIDE SEQUENCE [LARGE SCALE GENOMIC DNA]</scope>
    <source>
        <strain evidence="1 2">B</strain>
    </source>
</reference>
<dbReference type="Gene3D" id="3.80.10.10">
    <property type="entry name" value="Ribonuclease Inhibitor"/>
    <property type="match status" value="1"/>
</dbReference>
<protein>
    <recommendedName>
        <fullName evidence="3">F-box domain-containing protein</fullName>
    </recommendedName>
</protein>
<organism evidence="1 2">
    <name type="scientific">Ceriporiopsis subvermispora (strain B)</name>
    <name type="common">White-rot fungus</name>
    <name type="synonym">Gelatoporia subvermispora</name>
    <dbReference type="NCBI Taxonomy" id="914234"/>
    <lineage>
        <taxon>Eukaryota</taxon>
        <taxon>Fungi</taxon>
        <taxon>Dikarya</taxon>
        <taxon>Basidiomycota</taxon>
        <taxon>Agaricomycotina</taxon>
        <taxon>Agaricomycetes</taxon>
        <taxon>Polyporales</taxon>
        <taxon>Gelatoporiaceae</taxon>
        <taxon>Gelatoporia</taxon>
    </lineage>
</organism>
<accession>M2QZX9</accession>
<dbReference type="OrthoDB" id="10605523at2759"/>
<dbReference type="Proteomes" id="UP000016930">
    <property type="component" value="Unassembled WGS sequence"/>
</dbReference>
<dbReference type="AlphaFoldDB" id="M2QZX9"/>
<gene>
    <name evidence="1" type="ORF">CERSUDRAFT_99572</name>
</gene>
<evidence type="ECO:0000313" key="2">
    <source>
        <dbReference type="Proteomes" id="UP000016930"/>
    </source>
</evidence>